<sequence>MVTQSEPTTAAAVRKVADGFRDHVRAVQVIPFDPALKSGPLRFDTLRPRTQDAWLAAAAAAAEAL</sequence>
<protein>
    <submittedName>
        <fullName evidence="1">Uncharacterized protein</fullName>
    </submittedName>
</protein>
<proteinExistence type="predicted"/>
<reference evidence="1 2" key="1">
    <citation type="submission" date="2015-02" db="EMBL/GenBank/DDBJ databases">
        <title>Draft genome sequences of ten Microbacterium spp. with emphasis on heavy metal contaminated environments.</title>
        <authorList>
            <person name="Corretto E."/>
        </authorList>
    </citation>
    <scope>NUCLEOTIDE SEQUENCE [LARGE SCALE GENOMIC DNA]</scope>
    <source>
        <strain evidence="1 2">DSM 8608</strain>
    </source>
</reference>
<evidence type="ECO:0000313" key="1">
    <source>
        <dbReference type="EMBL" id="KJL45747.1"/>
    </source>
</evidence>
<keyword evidence="2" id="KW-1185">Reference proteome</keyword>
<dbReference type="Proteomes" id="UP000034098">
    <property type="component" value="Unassembled WGS sequence"/>
</dbReference>
<accession>A0A0M2HGG0</accession>
<evidence type="ECO:0000313" key="2">
    <source>
        <dbReference type="Proteomes" id="UP000034098"/>
    </source>
</evidence>
<gene>
    <name evidence="1" type="ORF">RS82_00065</name>
</gene>
<comment type="caution">
    <text evidence="1">The sequence shown here is derived from an EMBL/GenBank/DDBJ whole genome shotgun (WGS) entry which is preliminary data.</text>
</comment>
<dbReference type="PATRIC" id="fig|69370.6.peg.66"/>
<organism evidence="1 2">
    <name type="scientific">Microbacterium trichothecenolyticum</name>
    <name type="common">Aureobacterium trichothecenolyticum</name>
    <dbReference type="NCBI Taxonomy" id="69370"/>
    <lineage>
        <taxon>Bacteria</taxon>
        <taxon>Bacillati</taxon>
        <taxon>Actinomycetota</taxon>
        <taxon>Actinomycetes</taxon>
        <taxon>Micrococcales</taxon>
        <taxon>Microbacteriaceae</taxon>
        <taxon>Microbacterium</taxon>
    </lineage>
</organism>
<dbReference type="AlphaFoldDB" id="A0A0M2HGG0"/>
<name>A0A0M2HGG0_MICTR</name>
<dbReference type="EMBL" id="JYJA01000011">
    <property type="protein sequence ID" value="KJL45747.1"/>
    <property type="molecule type" value="Genomic_DNA"/>
</dbReference>